<dbReference type="PANTHER" id="PTHR24058">
    <property type="entry name" value="DUAL SPECIFICITY PROTEIN KINASE"/>
    <property type="match status" value="1"/>
</dbReference>
<dbReference type="OrthoDB" id="9332038at2759"/>
<dbReference type="PANTHER" id="PTHR24058:SF113">
    <property type="entry name" value="HYPOTHETICAL SER-THR PROTEIN KINASE"/>
    <property type="match status" value="1"/>
</dbReference>
<dbReference type="Proteomes" id="UP000829196">
    <property type="component" value="Unassembled WGS sequence"/>
</dbReference>
<reference evidence="8" key="1">
    <citation type="journal article" date="2022" name="Front. Genet.">
        <title>Chromosome-Scale Assembly of the Dendrobium nobile Genome Provides Insights Into the Molecular Mechanism of the Biosynthesis of the Medicinal Active Ingredient of Dendrobium.</title>
        <authorList>
            <person name="Xu Q."/>
            <person name="Niu S.-C."/>
            <person name="Li K.-L."/>
            <person name="Zheng P.-J."/>
            <person name="Zhang X.-J."/>
            <person name="Jia Y."/>
            <person name="Liu Y."/>
            <person name="Niu Y.-X."/>
            <person name="Yu L.-H."/>
            <person name="Chen D.-F."/>
            <person name="Zhang G.-Q."/>
        </authorList>
    </citation>
    <scope>NUCLEOTIDE SEQUENCE</scope>
    <source>
        <tissue evidence="8">Leaf</tissue>
    </source>
</reference>
<dbReference type="GO" id="GO:0005524">
    <property type="term" value="F:ATP binding"/>
    <property type="evidence" value="ECO:0007669"/>
    <property type="project" value="UniProtKB-KW"/>
</dbReference>
<keyword evidence="4" id="KW-0547">Nucleotide-binding</keyword>
<evidence type="ECO:0000256" key="1">
    <source>
        <dbReference type="ARBA" id="ARBA00022527"/>
    </source>
</evidence>
<dbReference type="InterPro" id="IPR000719">
    <property type="entry name" value="Prot_kinase_dom"/>
</dbReference>
<dbReference type="SUPFAM" id="SSF56112">
    <property type="entry name" value="Protein kinase-like (PK-like)"/>
    <property type="match status" value="1"/>
</dbReference>
<dbReference type="FunFam" id="1.10.510.10:FF:000380">
    <property type="entry name" value="Serine/threonine-protein kinase ppk15"/>
    <property type="match status" value="1"/>
</dbReference>
<evidence type="ECO:0000256" key="6">
    <source>
        <dbReference type="ARBA" id="ARBA00022840"/>
    </source>
</evidence>
<dbReference type="InterPro" id="IPR011009">
    <property type="entry name" value="Kinase-like_dom_sf"/>
</dbReference>
<dbReference type="EMBL" id="JAGYWB010000012">
    <property type="protein sequence ID" value="KAI0501928.1"/>
    <property type="molecule type" value="Genomic_DNA"/>
</dbReference>
<dbReference type="Gene3D" id="1.10.510.10">
    <property type="entry name" value="Transferase(Phosphotransferase) domain 1"/>
    <property type="match status" value="1"/>
</dbReference>
<comment type="caution">
    <text evidence="8">The sequence shown here is derived from an EMBL/GenBank/DDBJ whole genome shotgun (WGS) entry which is preliminary data.</text>
</comment>
<keyword evidence="9" id="KW-1185">Reference proteome</keyword>
<dbReference type="SMR" id="A0A8T3B1B2"/>
<dbReference type="InterPro" id="IPR050494">
    <property type="entry name" value="Ser_Thr_dual-spec_kinase"/>
</dbReference>
<keyword evidence="1" id="KW-0723">Serine/threonine-protein kinase</keyword>
<evidence type="ECO:0000313" key="8">
    <source>
        <dbReference type="EMBL" id="KAI0501928.1"/>
    </source>
</evidence>
<evidence type="ECO:0000313" key="9">
    <source>
        <dbReference type="Proteomes" id="UP000829196"/>
    </source>
</evidence>
<keyword evidence="3" id="KW-0808">Transferase</keyword>
<protein>
    <recommendedName>
        <fullName evidence="7">Protein kinase domain-containing protein</fullName>
    </recommendedName>
</protein>
<keyword evidence="2" id="KW-0597">Phosphoprotein</keyword>
<dbReference type="InterPro" id="IPR008271">
    <property type="entry name" value="Ser/Thr_kinase_AS"/>
</dbReference>
<proteinExistence type="predicted"/>
<dbReference type="GO" id="GO:0004674">
    <property type="term" value="F:protein serine/threonine kinase activity"/>
    <property type="evidence" value="ECO:0007669"/>
    <property type="project" value="UniProtKB-KW"/>
</dbReference>
<dbReference type="FunFam" id="3.30.200.20:FF:000216">
    <property type="entry name" value="Putative serine/threonine-protein kinase dyrk2"/>
    <property type="match status" value="1"/>
</dbReference>
<evidence type="ECO:0000256" key="3">
    <source>
        <dbReference type="ARBA" id="ARBA00022679"/>
    </source>
</evidence>
<sequence>MEEPQVHAVLNFLTRHGFSTVASALRDDALSRGLDLTSDDDSIPTLPPLRTSPMLVGVSGSTSLSSSGDFVSIGSSPSELRNPYGISSPESSARNSEFGTAREYNEPTLFGEAGWYGDQLGGYFNDPYRLPASQSEDKFVMSIEAEERFLKQEDNNFDYIVKQESCLALDSGGLYGCSFPLCDCCKGNGGEIASSWKPSSSIYGRHHIMDDETERLDDCDEDESQLKLVDECTGAITWRRESGDLDQGNEDKALEPISGEKSIQKLSVDEISNFVFTDCIPVFMQNKGASLDHFSEQGFSKNTNSEIIGKTDFDGKSFDWKPSELEANDGYDWGNFDGDYKESESLGAGGENDNISDDIQLVSGHEDEFETFDLRIIHRKNRTGFEENKDFQIVLNSVVAGRYYLTEYLGSAAFSKVVQAHDLHTGTDVCLKIIKNDKEFFDQSLDEIKLLKYVNKNDPADQRHLLRLYDYFYYKEHLFIVCELLRANLFEFQKFNQDSGGDIYFTLRRIQAITRQCLEALEFLHHLKIIHCDLKPENILIKSYSRCEVKVIDLGSSCFLTDNLCLYVQSRSYRAPEVILGLPYDEKIDMWSLGCILAELYTGDVLFLNDSPTMMLARMIGIFGPFDIDMLDNGQEAHKYFTEDYDLYYKNEETDKIEYLIPEKSSLAYQLQVNDAAFLDFLGHLLQLNPKRRLTASQALKHRWLSISYD</sequence>
<evidence type="ECO:0000256" key="5">
    <source>
        <dbReference type="ARBA" id="ARBA00022777"/>
    </source>
</evidence>
<evidence type="ECO:0000256" key="2">
    <source>
        <dbReference type="ARBA" id="ARBA00022553"/>
    </source>
</evidence>
<organism evidence="8 9">
    <name type="scientific">Dendrobium nobile</name>
    <name type="common">Orchid</name>
    <dbReference type="NCBI Taxonomy" id="94219"/>
    <lineage>
        <taxon>Eukaryota</taxon>
        <taxon>Viridiplantae</taxon>
        <taxon>Streptophyta</taxon>
        <taxon>Embryophyta</taxon>
        <taxon>Tracheophyta</taxon>
        <taxon>Spermatophyta</taxon>
        <taxon>Magnoliopsida</taxon>
        <taxon>Liliopsida</taxon>
        <taxon>Asparagales</taxon>
        <taxon>Orchidaceae</taxon>
        <taxon>Epidendroideae</taxon>
        <taxon>Malaxideae</taxon>
        <taxon>Dendrobiinae</taxon>
        <taxon>Dendrobium</taxon>
    </lineage>
</organism>
<keyword evidence="6" id="KW-0067">ATP-binding</keyword>
<dbReference type="SMART" id="SM00220">
    <property type="entry name" value="S_TKc"/>
    <property type="match status" value="1"/>
</dbReference>
<dbReference type="Pfam" id="PF00069">
    <property type="entry name" value="Pkinase"/>
    <property type="match status" value="1"/>
</dbReference>
<dbReference type="Gene3D" id="3.30.200.20">
    <property type="entry name" value="Phosphorylase Kinase, domain 1"/>
    <property type="match status" value="1"/>
</dbReference>
<dbReference type="AlphaFoldDB" id="A0A8T3B1B2"/>
<gene>
    <name evidence="8" type="ORF">KFK09_016873</name>
</gene>
<feature type="domain" description="Protein kinase" evidence="7">
    <location>
        <begin position="403"/>
        <end position="705"/>
    </location>
</feature>
<dbReference type="PROSITE" id="PS00108">
    <property type="entry name" value="PROTEIN_KINASE_ST"/>
    <property type="match status" value="1"/>
</dbReference>
<dbReference type="CDD" id="cd14133">
    <property type="entry name" value="PKc_DYRK_like"/>
    <property type="match status" value="1"/>
</dbReference>
<dbReference type="PROSITE" id="PS50011">
    <property type="entry name" value="PROTEIN_KINASE_DOM"/>
    <property type="match status" value="1"/>
</dbReference>
<name>A0A8T3B1B2_DENNO</name>
<evidence type="ECO:0000259" key="7">
    <source>
        <dbReference type="PROSITE" id="PS50011"/>
    </source>
</evidence>
<accession>A0A8T3B1B2</accession>
<keyword evidence="5" id="KW-0418">Kinase</keyword>
<evidence type="ECO:0000256" key="4">
    <source>
        <dbReference type="ARBA" id="ARBA00022741"/>
    </source>
</evidence>